<keyword evidence="8" id="KW-1185">Reference proteome</keyword>
<geneLocation type="plasmid" evidence="7 8">
    <name>pCadTS8_2</name>
</geneLocation>
<keyword evidence="7" id="KW-0614">Plasmid</keyword>
<evidence type="ECO:0000313" key="7">
    <source>
        <dbReference type="EMBL" id="WAJ72097.1"/>
    </source>
</evidence>
<dbReference type="PROSITE" id="PS51257">
    <property type="entry name" value="PROKAR_LIPOPROTEIN"/>
    <property type="match status" value="1"/>
</dbReference>
<keyword evidence="4" id="KW-0326">Glycosidase</keyword>
<evidence type="ECO:0000259" key="6">
    <source>
        <dbReference type="PROSITE" id="PS51762"/>
    </source>
</evidence>
<dbReference type="Gene3D" id="2.60.120.200">
    <property type="match status" value="1"/>
</dbReference>
<dbReference type="InterPro" id="IPR016287">
    <property type="entry name" value="Beta_agarase"/>
</dbReference>
<sequence length="325" mass="36493">MYQLNKTMSLAAMSVVLSSTLLSCSLPPFHNSSTDQTQLDVGYEWGSELAQLPTPPAGMKWQLNSQFSDEFENWDATKWQAQHNWWNGSGENRPGAYVEAEHADDTENVEIKDSKLFLYSKANGPSKEKWVGTSVVSSKQPISYGYYEVKMKASMLATTSAFWMQGRFSEIDVIEAIGAPKKGAKNFEKGLSTNFHYFPNGFGKPGYLNGPIELAAIKNEQAPDGAAHGWHTYGIWWVNEDYAYIYLDGKRVSDFHRVKEPGHPQTDKLEFPAPFNETMTLFMDTEIWNWGDGKPGTPTPQELAATDGSNAMQVEWIRAYKLVAE</sequence>
<evidence type="ECO:0000256" key="2">
    <source>
        <dbReference type="ARBA" id="ARBA00022729"/>
    </source>
</evidence>
<keyword evidence="2 5" id="KW-0732">Signal</keyword>
<dbReference type="PANTHER" id="PTHR10963:SF55">
    <property type="entry name" value="GLYCOSIDE HYDROLASE FAMILY 16 PROTEIN"/>
    <property type="match status" value="1"/>
</dbReference>
<proteinExistence type="inferred from homology"/>
<reference evidence="7" key="1">
    <citation type="submission" date="2022-10" db="EMBL/GenBank/DDBJ databases">
        <title>Catenovulum adriacola sp. nov. isolated in the Harbour of Susak.</title>
        <authorList>
            <person name="Schoch T."/>
            <person name="Reich S.J."/>
            <person name="Stoeferle S."/>
            <person name="Flaiz M."/>
            <person name="Kazda M."/>
            <person name="Riedel C.U."/>
            <person name="Duerre P."/>
        </authorList>
    </citation>
    <scope>NUCLEOTIDE SEQUENCE</scope>
    <source>
        <strain evidence="7">TS8</strain>
        <plasmid evidence="7">pCadTS8_2</plasmid>
    </source>
</reference>
<dbReference type="EMBL" id="CP109967">
    <property type="protein sequence ID" value="WAJ72097.1"/>
    <property type="molecule type" value="Genomic_DNA"/>
</dbReference>
<feature type="chain" id="PRO_5047469932" evidence="5">
    <location>
        <begin position="24"/>
        <end position="325"/>
    </location>
</feature>
<dbReference type="PROSITE" id="PS51762">
    <property type="entry name" value="GH16_2"/>
    <property type="match status" value="1"/>
</dbReference>
<evidence type="ECO:0000256" key="4">
    <source>
        <dbReference type="ARBA" id="ARBA00023295"/>
    </source>
</evidence>
<dbReference type="RefSeq" id="WP_268076814.1">
    <property type="nucleotide sequence ID" value="NZ_CP109967.1"/>
</dbReference>
<dbReference type="PANTHER" id="PTHR10963">
    <property type="entry name" value="GLYCOSYL HYDROLASE-RELATED"/>
    <property type="match status" value="1"/>
</dbReference>
<dbReference type="SUPFAM" id="SSF49899">
    <property type="entry name" value="Concanavalin A-like lectins/glucanases"/>
    <property type="match status" value="1"/>
</dbReference>
<protein>
    <submittedName>
        <fullName evidence="7">Family 16 glycosylhydrolase</fullName>
    </submittedName>
</protein>
<dbReference type="InterPro" id="IPR000757">
    <property type="entry name" value="Beta-glucanase-like"/>
</dbReference>
<feature type="signal peptide" evidence="5">
    <location>
        <begin position="1"/>
        <end position="23"/>
    </location>
</feature>
<dbReference type="PIRSF" id="PIRSF001097">
    <property type="entry name" value="Agarase"/>
    <property type="match status" value="1"/>
</dbReference>
<evidence type="ECO:0000313" key="8">
    <source>
        <dbReference type="Proteomes" id="UP001163726"/>
    </source>
</evidence>
<dbReference type="InterPro" id="IPR050546">
    <property type="entry name" value="Glycosyl_Hydrlase_16"/>
</dbReference>
<accession>A0ABY7ARC0</accession>
<name>A0ABY7ARC0_9ALTE</name>
<dbReference type="Pfam" id="PF00722">
    <property type="entry name" value="Glyco_hydro_16"/>
    <property type="match status" value="1"/>
</dbReference>
<feature type="domain" description="GH16" evidence="6">
    <location>
        <begin position="47"/>
        <end position="325"/>
    </location>
</feature>
<organism evidence="7 8">
    <name type="scientific">Catenovulum adriaticum</name>
    <dbReference type="NCBI Taxonomy" id="2984846"/>
    <lineage>
        <taxon>Bacteria</taxon>
        <taxon>Pseudomonadati</taxon>
        <taxon>Pseudomonadota</taxon>
        <taxon>Gammaproteobacteria</taxon>
        <taxon>Alteromonadales</taxon>
        <taxon>Alteromonadaceae</taxon>
        <taxon>Catenovulum</taxon>
    </lineage>
</organism>
<keyword evidence="3" id="KW-0378">Hydrolase</keyword>
<gene>
    <name evidence="7" type="ORF">OLW01_17605</name>
</gene>
<dbReference type="InterPro" id="IPR013320">
    <property type="entry name" value="ConA-like_dom_sf"/>
</dbReference>
<dbReference type="Proteomes" id="UP001163726">
    <property type="component" value="Plasmid pCadTS8_2"/>
</dbReference>
<evidence type="ECO:0000256" key="3">
    <source>
        <dbReference type="ARBA" id="ARBA00022801"/>
    </source>
</evidence>
<comment type="similarity">
    <text evidence="1">Belongs to the glycosyl hydrolase 16 family.</text>
</comment>
<evidence type="ECO:0000256" key="5">
    <source>
        <dbReference type="SAM" id="SignalP"/>
    </source>
</evidence>
<evidence type="ECO:0000256" key="1">
    <source>
        <dbReference type="ARBA" id="ARBA00006865"/>
    </source>
</evidence>